<dbReference type="SUPFAM" id="SSF64438">
    <property type="entry name" value="CNF1/YfiH-like putative cysteine hydrolases"/>
    <property type="match status" value="1"/>
</dbReference>
<reference evidence="4 5" key="1">
    <citation type="submission" date="2019-12" db="EMBL/GenBank/DDBJ databases">
        <title>Defluviitalea raffinosedens, isolated from a biogas fermenter, genome sequencing and characterization.</title>
        <authorList>
            <person name="Rettenmaier R."/>
            <person name="Schneider M."/>
            <person name="Neuhaus K."/>
            <person name="Liebl W."/>
            <person name="Zverlov V."/>
        </authorList>
    </citation>
    <scope>NUCLEOTIDE SEQUENCE [LARGE SCALE GENOMIC DNA]</scope>
    <source>
        <strain evidence="4 5">249c-K6</strain>
    </source>
</reference>
<comment type="catalytic activity">
    <reaction evidence="3">
        <text>L-glutaminyl-[protein] + H2O = L-glutamyl-[protein] + NH4(+)</text>
        <dbReference type="Rhea" id="RHEA:16441"/>
        <dbReference type="Rhea" id="RHEA-COMP:10207"/>
        <dbReference type="Rhea" id="RHEA-COMP:10208"/>
        <dbReference type="ChEBI" id="CHEBI:15377"/>
        <dbReference type="ChEBI" id="CHEBI:28938"/>
        <dbReference type="ChEBI" id="CHEBI:29973"/>
        <dbReference type="ChEBI" id="CHEBI:30011"/>
        <dbReference type="EC" id="3.5.1.44"/>
    </reaction>
</comment>
<dbReference type="PANTHER" id="PTHR35147">
    <property type="entry name" value="CHEMORECEPTOR GLUTAMINE DEAMIDASE CHED-RELATED"/>
    <property type="match status" value="1"/>
</dbReference>
<dbReference type="CDD" id="cd16352">
    <property type="entry name" value="CheD"/>
    <property type="match status" value="1"/>
</dbReference>
<evidence type="ECO:0000256" key="2">
    <source>
        <dbReference type="ARBA" id="ARBA00022801"/>
    </source>
</evidence>
<dbReference type="InterPro" id="IPR005659">
    <property type="entry name" value="Chemorcpt_Glu_NH3ase_CheD"/>
</dbReference>
<name>A0A7C8HIJ7_9FIRM</name>
<evidence type="ECO:0000256" key="1">
    <source>
        <dbReference type="ARBA" id="ARBA00022500"/>
    </source>
</evidence>
<dbReference type="GO" id="GO:0006935">
    <property type="term" value="P:chemotaxis"/>
    <property type="evidence" value="ECO:0007669"/>
    <property type="project" value="UniProtKB-UniRule"/>
</dbReference>
<gene>
    <name evidence="3" type="primary">cheD</name>
    <name evidence="4" type="ORF">GND95_01115</name>
</gene>
<dbReference type="Pfam" id="PF03975">
    <property type="entry name" value="CheD"/>
    <property type="match status" value="1"/>
</dbReference>
<accession>A0A7C8HIJ7</accession>
<dbReference type="AlphaFoldDB" id="A0A7C8HIJ7"/>
<evidence type="ECO:0000313" key="5">
    <source>
        <dbReference type="Proteomes" id="UP000483018"/>
    </source>
</evidence>
<evidence type="ECO:0000313" key="4">
    <source>
        <dbReference type="EMBL" id="KAE9637354.1"/>
    </source>
</evidence>
<keyword evidence="5" id="KW-1185">Reference proteome</keyword>
<comment type="function">
    <text evidence="3">Probably deamidates glutamine residues to glutamate on methyl-accepting chemotaxis receptors (MCPs), playing an important role in chemotaxis.</text>
</comment>
<sequence>MDPNLIIKVKMADLNVAKSPGILTTLGLGSCVGIALYDPVAKIGGLAHIMLPDSTQIKNNSNIAKFADTATVKLIEDMINIGARKDRIVAKLAGGAQMFSFSQSSDLMRVGARNVAASQAILTKLGISIIASDTGENYGRTVELYTEDGRLVIKTIGHGIKQI</sequence>
<keyword evidence="2 3" id="KW-0378">Hydrolase</keyword>
<dbReference type="HAMAP" id="MF_01440">
    <property type="entry name" value="CheD"/>
    <property type="match status" value="1"/>
</dbReference>
<dbReference type="EMBL" id="WSLF01000001">
    <property type="protein sequence ID" value="KAE9637354.1"/>
    <property type="molecule type" value="Genomic_DNA"/>
</dbReference>
<dbReference type="Proteomes" id="UP000483018">
    <property type="component" value="Unassembled WGS sequence"/>
</dbReference>
<dbReference type="GO" id="GO:0050568">
    <property type="term" value="F:protein-glutamine glutaminase activity"/>
    <property type="evidence" value="ECO:0007669"/>
    <property type="project" value="UniProtKB-UniRule"/>
</dbReference>
<evidence type="ECO:0000256" key="3">
    <source>
        <dbReference type="HAMAP-Rule" id="MF_01440"/>
    </source>
</evidence>
<protein>
    <recommendedName>
        <fullName evidence="3">Probable chemoreceptor glutamine deamidase CheD</fullName>
        <ecNumber evidence="3">3.5.1.44</ecNumber>
    </recommendedName>
</protein>
<dbReference type="PANTHER" id="PTHR35147:SF1">
    <property type="entry name" value="CHEMORECEPTOR GLUTAMINE DEAMIDASE CHED-RELATED"/>
    <property type="match status" value="1"/>
</dbReference>
<keyword evidence="1 3" id="KW-0145">Chemotaxis</keyword>
<comment type="similarity">
    <text evidence="3">Belongs to the CheD family.</text>
</comment>
<dbReference type="Gene3D" id="3.30.1330.200">
    <property type="match status" value="1"/>
</dbReference>
<dbReference type="OrthoDB" id="9807202at2"/>
<dbReference type="InterPro" id="IPR011324">
    <property type="entry name" value="Cytotoxic_necrot_fac-like_cat"/>
</dbReference>
<proteinExistence type="inferred from homology"/>
<comment type="caution">
    <text evidence="4">The sequence shown here is derived from an EMBL/GenBank/DDBJ whole genome shotgun (WGS) entry which is preliminary data.</text>
</comment>
<organism evidence="4 5">
    <name type="scientific">Defluviitalea raffinosedens</name>
    <dbReference type="NCBI Taxonomy" id="1450156"/>
    <lineage>
        <taxon>Bacteria</taxon>
        <taxon>Bacillati</taxon>
        <taxon>Bacillota</taxon>
        <taxon>Clostridia</taxon>
        <taxon>Lachnospirales</taxon>
        <taxon>Defluviitaleaceae</taxon>
        <taxon>Defluviitalea</taxon>
    </lineage>
</organism>
<dbReference type="InterPro" id="IPR038592">
    <property type="entry name" value="CheD-like_sf"/>
</dbReference>
<dbReference type="EC" id="3.5.1.44" evidence="3"/>